<evidence type="ECO:0000256" key="4">
    <source>
        <dbReference type="ARBA" id="ARBA00022833"/>
    </source>
</evidence>
<dbReference type="SUPFAM" id="SSF53098">
    <property type="entry name" value="Ribonuclease H-like"/>
    <property type="match status" value="1"/>
</dbReference>
<dbReference type="InterPro" id="IPR002483">
    <property type="entry name" value="PWI_dom"/>
</dbReference>
<feature type="compositionally biased region" description="Basic and acidic residues" evidence="6">
    <location>
        <begin position="125"/>
        <end position="141"/>
    </location>
</feature>
<keyword evidence="2" id="KW-0479">Metal-binding</keyword>
<evidence type="ECO:0000259" key="8">
    <source>
        <dbReference type="Pfam" id="PF05699"/>
    </source>
</evidence>
<feature type="region of interest" description="Disordered" evidence="6">
    <location>
        <begin position="928"/>
        <end position="991"/>
    </location>
</feature>
<dbReference type="Proteomes" id="UP001164746">
    <property type="component" value="Chromosome 11"/>
</dbReference>
<name>A0ABY7FCU1_MYAAR</name>
<keyword evidence="3" id="KW-0863">Zinc-finger</keyword>
<keyword evidence="10" id="KW-1185">Reference proteome</keyword>
<accession>A0ABY7FCU1</accession>
<evidence type="ECO:0000259" key="7">
    <source>
        <dbReference type="Pfam" id="PF01480"/>
    </source>
</evidence>
<dbReference type="EMBL" id="CP111022">
    <property type="protein sequence ID" value="WAR18518.1"/>
    <property type="molecule type" value="Genomic_DNA"/>
</dbReference>
<feature type="compositionally biased region" description="Basic and acidic residues" evidence="6">
    <location>
        <begin position="104"/>
        <end position="119"/>
    </location>
</feature>
<feature type="compositionally biased region" description="Basic and acidic residues" evidence="6">
    <location>
        <begin position="370"/>
        <end position="398"/>
    </location>
</feature>
<feature type="compositionally biased region" description="Basic and acidic residues" evidence="6">
    <location>
        <begin position="187"/>
        <end position="202"/>
    </location>
</feature>
<dbReference type="InterPro" id="IPR012337">
    <property type="entry name" value="RNaseH-like_sf"/>
</dbReference>
<keyword evidence="4" id="KW-0862">Zinc</keyword>
<feature type="compositionally biased region" description="Acidic residues" evidence="6">
    <location>
        <begin position="956"/>
        <end position="966"/>
    </location>
</feature>
<evidence type="ECO:0000256" key="6">
    <source>
        <dbReference type="SAM" id="MobiDB-lite"/>
    </source>
</evidence>
<evidence type="ECO:0000256" key="2">
    <source>
        <dbReference type="ARBA" id="ARBA00022723"/>
    </source>
</evidence>
<dbReference type="Gene3D" id="4.10.1000.30">
    <property type="match status" value="1"/>
</dbReference>
<comment type="subcellular location">
    <subcellularLocation>
        <location evidence="1">Nucleus</location>
    </subcellularLocation>
</comment>
<dbReference type="PANTHER" id="PTHR46481:SF10">
    <property type="entry name" value="ZINC FINGER BED DOMAIN-CONTAINING PROTEIN 39"/>
    <property type="match status" value="1"/>
</dbReference>
<feature type="compositionally biased region" description="Basic and acidic residues" evidence="6">
    <location>
        <begin position="928"/>
        <end position="946"/>
    </location>
</feature>
<dbReference type="Gene3D" id="1.20.1390.10">
    <property type="entry name" value="PWI domain"/>
    <property type="match status" value="1"/>
</dbReference>
<gene>
    <name evidence="9" type="ORF">MAR_000356</name>
</gene>
<evidence type="ECO:0000256" key="3">
    <source>
        <dbReference type="ARBA" id="ARBA00022771"/>
    </source>
</evidence>
<feature type="region of interest" description="Disordered" evidence="6">
    <location>
        <begin position="1389"/>
        <end position="1408"/>
    </location>
</feature>
<dbReference type="Pfam" id="PF01480">
    <property type="entry name" value="PWI"/>
    <property type="match status" value="1"/>
</dbReference>
<organism evidence="9 10">
    <name type="scientific">Mya arenaria</name>
    <name type="common">Soft-shell clam</name>
    <dbReference type="NCBI Taxonomy" id="6604"/>
    <lineage>
        <taxon>Eukaryota</taxon>
        <taxon>Metazoa</taxon>
        <taxon>Spiralia</taxon>
        <taxon>Lophotrochozoa</taxon>
        <taxon>Mollusca</taxon>
        <taxon>Bivalvia</taxon>
        <taxon>Autobranchia</taxon>
        <taxon>Heteroconchia</taxon>
        <taxon>Euheterodonta</taxon>
        <taxon>Imparidentia</taxon>
        <taxon>Neoheterodontei</taxon>
        <taxon>Myida</taxon>
        <taxon>Myoidea</taxon>
        <taxon>Myidae</taxon>
        <taxon>Mya</taxon>
    </lineage>
</organism>
<evidence type="ECO:0000256" key="5">
    <source>
        <dbReference type="ARBA" id="ARBA00023242"/>
    </source>
</evidence>
<feature type="compositionally biased region" description="Basic and acidic residues" evidence="6">
    <location>
        <begin position="246"/>
        <end position="261"/>
    </location>
</feature>
<keyword evidence="5" id="KW-0539">Nucleus</keyword>
<feature type="region of interest" description="Disordered" evidence="6">
    <location>
        <begin position="77"/>
        <end position="270"/>
    </location>
</feature>
<protein>
    <submittedName>
        <fullName evidence="9">ZC3HE-like protein</fullName>
    </submittedName>
</protein>
<feature type="compositionally biased region" description="Basic and acidic residues" evidence="6">
    <location>
        <begin position="216"/>
        <end position="226"/>
    </location>
</feature>
<evidence type="ECO:0000313" key="10">
    <source>
        <dbReference type="Proteomes" id="UP001164746"/>
    </source>
</evidence>
<dbReference type="InterPro" id="IPR052035">
    <property type="entry name" value="ZnF_BED_domain_contain"/>
</dbReference>
<evidence type="ECO:0000256" key="1">
    <source>
        <dbReference type="ARBA" id="ARBA00004123"/>
    </source>
</evidence>
<dbReference type="Pfam" id="PF05699">
    <property type="entry name" value="Dimer_Tnp_hAT"/>
    <property type="match status" value="1"/>
</dbReference>
<dbReference type="Pfam" id="PF14608">
    <property type="entry name" value="zf-CCCH_2"/>
    <property type="match status" value="3"/>
</dbReference>
<proteinExistence type="predicted"/>
<feature type="compositionally biased region" description="Polar residues" evidence="6">
    <location>
        <begin position="404"/>
        <end position="425"/>
    </location>
</feature>
<sequence length="1408" mass="158683">MEIGAEISQKIRSAIKAKLIELGAYDDDELPDYIMVMVANKKTQKEMTNDLSLFLNTNTGKFTSWLHGLLKKLQTINAAEPSSSKPKAKEKEKHKGEKKKHRYSQGEEKHRSSQAEKVKSSKAPEAAEKVHKEGGKEERPRRVSSGDAERLNKVAAGEKRRSLEEVTKPRHPESAPADELSIDENTDEFREEAKEIAKREQTKAPSTGKPPPPKVAKSDRSVDVKRSSRPPSLDTVKARPSSSTSRGKEHKYTQDHSDSRKKPISVVGSVKRKYELEEEDEEYDPLNPAVGSVASVVHGPSRKSSVPKALQANKSLLMKAVSEAEKSVTKTKHEQEHHKTSPKLERRPVDMRHRLKTAAGQQLMSRSKRKELEMMVRTVDSEKDQVKKPHRPSGDFESIRYTVKNESASQDQTYGSKMSPKSQASGMAPSRVATSALRELKKSAVIKTEVEQADSEDSQQEGSEASCDGDDESETSDEENENSDDENSDSGSEIEIEIVDRAAQTEVSMQTDNLKLLGGNSGKIEMSEFGVQTEEQEDMNGDKTGKERMVEIGDSLLNLFIESLMPFEFVENEAFKGFARTLEPKYHFPKKKKLITDVGMLYNKVKDKLKGELSKCDSVVLTHKVWRNTESELYDTIWVYFISEDWHLRKAVLRTSHIDHVAVNIAECLEETKAKWGIYNATLVTGDTEIERKLKGLLSCKDVTCFGSCINYVVKSCLKDKDIHHFLQQGETLVEEILKNTQACEVFEKKKEVLLAEDVRKKSLCLHDGHTWTSLLDMISVLSQQTPALHAAIMDSELTNQGIDIRNLLYAINDQSILESLVKILTPFKTATEILTRSDVPTLQKVIPIFVKLEKVLEVRREDDVMIKSMKIRMRQTVEKCLHSCRDTCLLACLVHPQTKQMAFVSQKEKDNVKNLLFMKVKSQCEKEHKESKDKEESFRKGKSDEETQDINSDGEISDVGDESIDLAEPQSDNGGNSRLDAGVRSVTAKAEQSESSSVPLLSITVENDWLDDVICVADDRRSPDETAKIELNLYMAEPACSRPPLEWWREKVALYPHIAGIARRVLAIPASSVDADEVFMLNSTLVAKHLNLKAEHVDQMIFLKQNKHLYHKAFEVYGPIVPDTRLVQCADRGLDVKLKNSARNDESPDPEIQQLLEEAQETMLDLNDDLMYEEFKTKIREGSGSESPAEPRFIVTLDGVNPASYTAIPEAKVQPVQSVKPVQKTPVEAPKPEVPEPAAIKQLQPPKIRPFNISLKDTDDEEEMEEETSPVSAEPAQVLERCRFWPACANGNSCVYIHPSIPCKTFPYCKFGDKCIYIHPNCRFDASCTRHDCPYTHSGKRAHGSTIIHKTMPVWYWMHAQGQLSVYTPRPSWQGEAFMVIREQTGQEDCRHGKRDHHPSQINPYSV</sequence>
<dbReference type="InterPro" id="IPR008906">
    <property type="entry name" value="HATC_C_dom"/>
</dbReference>
<feature type="domain" description="HAT C-terminal dimerisation" evidence="8">
    <location>
        <begin position="1031"/>
        <end position="1107"/>
    </location>
</feature>
<feature type="compositionally biased region" description="Acidic residues" evidence="6">
    <location>
        <begin position="467"/>
        <end position="493"/>
    </location>
</feature>
<evidence type="ECO:0000313" key="9">
    <source>
        <dbReference type="EMBL" id="WAR18518.1"/>
    </source>
</evidence>
<feature type="domain" description="PWI" evidence="7">
    <location>
        <begin position="10"/>
        <end position="74"/>
    </location>
</feature>
<reference evidence="9" key="1">
    <citation type="submission" date="2022-11" db="EMBL/GenBank/DDBJ databases">
        <title>Centuries of genome instability and evolution in soft-shell clam transmissible cancer (bioRxiv).</title>
        <authorList>
            <person name="Hart S.F.M."/>
            <person name="Yonemitsu M.A."/>
            <person name="Giersch R.M."/>
            <person name="Beal B.F."/>
            <person name="Arriagada G."/>
            <person name="Davis B.W."/>
            <person name="Ostrander E.A."/>
            <person name="Goff S.P."/>
            <person name="Metzger M.J."/>
        </authorList>
    </citation>
    <scope>NUCLEOTIDE SEQUENCE</scope>
    <source>
        <strain evidence="9">MELC-2E11</strain>
        <tissue evidence="9">Siphon/mantle</tissue>
    </source>
</reference>
<feature type="compositionally biased region" description="Basic and acidic residues" evidence="6">
    <location>
        <begin position="147"/>
        <end position="173"/>
    </location>
</feature>
<dbReference type="SUPFAM" id="SSF140996">
    <property type="entry name" value="Hermes dimerisation domain"/>
    <property type="match status" value="1"/>
</dbReference>
<feature type="compositionally biased region" description="Basic and acidic residues" evidence="6">
    <location>
        <begin position="322"/>
        <end position="352"/>
    </location>
</feature>
<feature type="region of interest" description="Disordered" evidence="6">
    <location>
        <begin position="322"/>
        <end position="493"/>
    </location>
</feature>
<dbReference type="PANTHER" id="PTHR46481">
    <property type="entry name" value="ZINC FINGER BED DOMAIN-CONTAINING PROTEIN 4"/>
    <property type="match status" value="1"/>
</dbReference>